<name>A0A1F5YST1_9BACT</name>
<feature type="transmembrane region" description="Helical" evidence="1">
    <location>
        <begin position="67"/>
        <end position="84"/>
    </location>
</feature>
<sequence length="245" mass="27727">MSAALKIICLDLLILSLSVLEISAYRLNGIYSLVAAKVWFVWFLLFLITAIYYVVTTLIDDFRKRHFSGIIALLIVTLLVTFKLESFPIDISGEATTQVAAGLSNWKNTDFGYTGTAFLDNPNKQFLLVSIPSLLLGRSIINYRLGYILPFLLGVFLFYSGLRIFYDRKRKSPVFIAFGILSLIAFPIIPLLLRTFEQITNPLSFTLLSIGMFLITEKRNRFLNYLALAWIITMLANIYVPALAV</sequence>
<dbReference type="AlphaFoldDB" id="A0A1F5YST1"/>
<evidence type="ECO:0008006" key="4">
    <source>
        <dbReference type="Google" id="ProtNLM"/>
    </source>
</evidence>
<dbReference type="Proteomes" id="UP000176665">
    <property type="component" value="Unassembled WGS sequence"/>
</dbReference>
<gene>
    <name evidence="2" type="ORF">A2W14_03595</name>
</gene>
<protein>
    <recommendedName>
        <fullName evidence="4">Glycosyltransferase RgtA/B/C/D-like domain-containing protein</fullName>
    </recommendedName>
</protein>
<feature type="transmembrane region" description="Helical" evidence="1">
    <location>
        <begin position="174"/>
        <end position="193"/>
    </location>
</feature>
<feature type="transmembrane region" description="Helical" evidence="1">
    <location>
        <begin position="222"/>
        <end position="240"/>
    </location>
</feature>
<keyword evidence="1" id="KW-1133">Transmembrane helix</keyword>
<keyword evidence="1" id="KW-0812">Transmembrane</keyword>
<evidence type="ECO:0000256" key="1">
    <source>
        <dbReference type="SAM" id="Phobius"/>
    </source>
</evidence>
<proteinExistence type="predicted"/>
<accession>A0A1F5YST1</accession>
<evidence type="ECO:0000313" key="2">
    <source>
        <dbReference type="EMBL" id="OGG03156.1"/>
    </source>
</evidence>
<dbReference type="STRING" id="1798371.A2W14_03595"/>
<feature type="transmembrane region" description="Helical" evidence="1">
    <location>
        <begin position="199"/>
        <end position="215"/>
    </location>
</feature>
<evidence type="ECO:0000313" key="3">
    <source>
        <dbReference type="Proteomes" id="UP000176665"/>
    </source>
</evidence>
<keyword evidence="1" id="KW-0472">Membrane</keyword>
<comment type="caution">
    <text evidence="2">The sequence shown here is derived from an EMBL/GenBank/DDBJ whole genome shotgun (WGS) entry which is preliminary data.</text>
</comment>
<dbReference type="EMBL" id="MFJA01000038">
    <property type="protein sequence ID" value="OGG03156.1"/>
    <property type="molecule type" value="Genomic_DNA"/>
</dbReference>
<reference evidence="2 3" key="1">
    <citation type="journal article" date="2016" name="Nat. Commun.">
        <title>Thousands of microbial genomes shed light on interconnected biogeochemical processes in an aquifer system.</title>
        <authorList>
            <person name="Anantharaman K."/>
            <person name="Brown C.T."/>
            <person name="Hug L.A."/>
            <person name="Sharon I."/>
            <person name="Castelle C.J."/>
            <person name="Probst A.J."/>
            <person name="Thomas B.C."/>
            <person name="Singh A."/>
            <person name="Wilkins M.J."/>
            <person name="Karaoz U."/>
            <person name="Brodie E.L."/>
            <person name="Williams K.H."/>
            <person name="Hubbard S.S."/>
            <person name="Banfield J.F."/>
        </authorList>
    </citation>
    <scope>NUCLEOTIDE SEQUENCE [LARGE SCALE GENOMIC DNA]</scope>
</reference>
<organism evidence="2 3">
    <name type="scientific">Candidatus Gottesmanbacteria bacterium RBG_16_37_8</name>
    <dbReference type="NCBI Taxonomy" id="1798371"/>
    <lineage>
        <taxon>Bacteria</taxon>
        <taxon>Candidatus Gottesmaniibacteriota</taxon>
    </lineage>
</organism>
<feature type="transmembrane region" description="Helical" evidence="1">
    <location>
        <begin position="145"/>
        <end position="162"/>
    </location>
</feature>
<feature type="transmembrane region" description="Helical" evidence="1">
    <location>
        <begin position="34"/>
        <end position="55"/>
    </location>
</feature>